<evidence type="ECO:0008006" key="4">
    <source>
        <dbReference type="Google" id="ProtNLM"/>
    </source>
</evidence>
<name>A0A6M3ZVQ9_9BURK</name>
<dbReference type="RefSeq" id="WP_017455430.1">
    <property type="nucleotide sequence ID" value="NZ_CP008956.1"/>
</dbReference>
<evidence type="ECO:0000256" key="1">
    <source>
        <dbReference type="SAM" id="MobiDB-lite"/>
    </source>
</evidence>
<sequence length="70" mass="7374">MGRPKGSKNKPKPNLPGFIAEPAGRLNVRVSATTRSSLAQLKEDFGLDSQEAALEKAVAIVMALRGAVGR</sequence>
<accession>A0A6M3ZVQ9</accession>
<evidence type="ECO:0000313" key="3">
    <source>
        <dbReference type="Proteomes" id="UP000501648"/>
    </source>
</evidence>
<dbReference type="AlphaFoldDB" id="A0A6M3ZVQ9"/>
<feature type="region of interest" description="Disordered" evidence="1">
    <location>
        <begin position="1"/>
        <end position="20"/>
    </location>
</feature>
<protein>
    <recommendedName>
        <fullName evidence="4">Toxin-antitoxin system HicB family antitoxin</fullName>
    </recommendedName>
</protein>
<dbReference type="EMBL" id="CP008956">
    <property type="protein sequence ID" value="QJQ02333.1"/>
    <property type="molecule type" value="Genomic_DNA"/>
</dbReference>
<dbReference type="Proteomes" id="UP000501648">
    <property type="component" value="Chromosome"/>
</dbReference>
<evidence type="ECO:0000313" key="2">
    <source>
        <dbReference type="EMBL" id="QJQ02333.1"/>
    </source>
</evidence>
<feature type="compositionally biased region" description="Basic residues" evidence="1">
    <location>
        <begin position="1"/>
        <end position="11"/>
    </location>
</feature>
<proteinExistence type="predicted"/>
<gene>
    <name evidence="2" type="ORF">C798_19450</name>
</gene>
<reference evidence="2 3" key="1">
    <citation type="journal article" date="2012" name="J. Bacteriol.">
        <title>Genome sequence of the pathogenic Herbaspirillum seropedicae strain Os34, isolated from rice roots.</title>
        <authorList>
            <person name="Ye W."/>
            <person name="Ye S."/>
            <person name="Liu J."/>
            <person name="Chang S."/>
            <person name="Chen M."/>
            <person name="Zhu B."/>
            <person name="Guo L."/>
            <person name="An Q."/>
        </authorList>
    </citation>
    <scope>NUCLEOTIDE SEQUENCE [LARGE SCALE GENOMIC DNA]</scope>
    <source>
        <strain evidence="2 3">Os34</strain>
    </source>
</reference>
<organism evidence="2 3">
    <name type="scientific">Herbaspirillum rubrisubalbicans Os34</name>
    <dbReference type="NCBI Taxonomy" id="1235827"/>
    <lineage>
        <taxon>Bacteria</taxon>
        <taxon>Pseudomonadati</taxon>
        <taxon>Pseudomonadota</taxon>
        <taxon>Betaproteobacteria</taxon>
        <taxon>Burkholderiales</taxon>
        <taxon>Oxalobacteraceae</taxon>
        <taxon>Herbaspirillum</taxon>
    </lineage>
</organism>